<dbReference type="NCBIfam" id="TIGR04056">
    <property type="entry name" value="OMP_RagA_SusC"/>
    <property type="match status" value="1"/>
</dbReference>
<keyword evidence="13" id="KW-0675">Receptor</keyword>
<dbReference type="Pfam" id="PF07715">
    <property type="entry name" value="Plug"/>
    <property type="match status" value="1"/>
</dbReference>
<comment type="similarity">
    <text evidence="8 9">Belongs to the TonB-dependent receptor family.</text>
</comment>
<comment type="subcellular location">
    <subcellularLocation>
        <location evidence="1 8">Cell outer membrane</location>
        <topology evidence="1 8">Multi-pass membrane protein</topology>
    </subcellularLocation>
</comment>
<dbReference type="InterPro" id="IPR012910">
    <property type="entry name" value="Plug_dom"/>
</dbReference>
<comment type="caution">
    <text evidence="13">The sequence shown here is derived from an EMBL/GenBank/DDBJ whole genome shotgun (WGS) entry which is preliminary data.</text>
</comment>
<feature type="domain" description="TonB-dependent receptor plug" evidence="12">
    <location>
        <begin position="136"/>
        <end position="240"/>
    </location>
</feature>
<evidence type="ECO:0000313" key="13">
    <source>
        <dbReference type="EMBL" id="MBO8452620.1"/>
    </source>
</evidence>
<evidence type="ECO:0000256" key="3">
    <source>
        <dbReference type="ARBA" id="ARBA00022452"/>
    </source>
</evidence>
<evidence type="ECO:0000256" key="6">
    <source>
        <dbReference type="ARBA" id="ARBA00023136"/>
    </source>
</evidence>
<organism evidence="13 14">
    <name type="scientific">Candidatus Cryptobacteroides intestinavium</name>
    <dbReference type="NCBI Taxonomy" id="2840766"/>
    <lineage>
        <taxon>Bacteria</taxon>
        <taxon>Pseudomonadati</taxon>
        <taxon>Bacteroidota</taxon>
        <taxon>Bacteroidia</taxon>
        <taxon>Bacteroidales</taxon>
        <taxon>Candidatus Cryptobacteroides</taxon>
    </lineage>
</organism>
<dbReference type="InterPro" id="IPR023996">
    <property type="entry name" value="TonB-dep_OMP_SusC/RagA"/>
</dbReference>
<keyword evidence="10" id="KW-0732">Signal</keyword>
<dbReference type="Gene3D" id="2.60.40.1120">
    <property type="entry name" value="Carboxypeptidase-like, regulatory domain"/>
    <property type="match status" value="1"/>
</dbReference>
<evidence type="ECO:0000256" key="10">
    <source>
        <dbReference type="SAM" id="SignalP"/>
    </source>
</evidence>
<gene>
    <name evidence="13" type="ORF">IAC06_07040</name>
</gene>
<dbReference type="AlphaFoldDB" id="A0A9D9EUU4"/>
<dbReference type="FunFam" id="2.170.130.10:FF:000003">
    <property type="entry name" value="SusC/RagA family TonB-linked outer membrane protein"/>
    <property type="match status" value="1"/>
</dbReference>
<keyword evidence="6 8" id="KW-0472">Membrane</keyword>
<name>A0A9D9EUU4_9BACT</name>
<evidence type="ECO:0000259" key="12">
    <source>
        <dbReference type="Pfam" id="PF07715"/>
    </source>
</evidence>
<sequence length="1014" mass="112032">MEQATQLISKSGGRPFGFWRRLLMSMASIMMLCAIASPDLSAQQGQIEVKGKVTSQGEPVIGAGVLVKGTTTGTATDMDGNFVLNVRPDAVLTVSSIGYTDAEVSVNGRGYIEVELAPESLALDDVVVVGYGTQKKINLTGAVASVDTEVMENRPIANAVEALQGSVPGLVIQQGTSTPGSSPSMNIRGLNTLNNNDPLVIIDGLEGSLANLNPSDIDQISVLKDASSTAIYGSRASNGVILVTTKKGQEGKMEVSYDFNYGFQMPTSLPKLVDSWIYAELYNEAEVNSGRPAKFTPEEIAGFRNNGPNVNWVRSLYDDWSPQHSHSVSMTGGTDKLSYMASIGYLDQDSMFKGSKDYGYKRFNARMNLSHKVTDRLTINLTSQFARNTITDHAYDTYWIVEQANRMPPIYDIKNPDGTYTYPSGSNANGLQRIEQGGYTQSVNDELAGTLSAEWELFDGFKLIGSIGARTWNNGKHTHRNALEGSSADVLDQMQEESYRSLYTNANAMATYDRTIDRHTFGVMLGYAYEGFSEKSFWTRRDNINNKYDIMVGSLSGDDVFNGAGASDWSMYSGFARLTYNYDEKYLLEVNIRNDYSSYFAKGNRSGLFPSVSAGWRISSEKFWDRIRDYIPSLKLRASYGLVGNNRIGAYSYMQTVTVTQGTSFNNQLANTVSFASANPDIKWEKTAMADVGVDLGLLRNNLNLTFDWFYNRTSDILFGLPVPGIFGNGAPTQNAGVVDTSGWELSVSYLFKTGPVNHHIAGNVSDSWNKVVDIKGTQQINGTDVTTILAEGYPMNSYYAYRTDGFFQNEEECAAGPVPDGITVKPGDIRFVDKTGDGRINADDRFVLGNDFPRYLFSLTYGFEVKGFDFSMMWQGVGRRSKWMRGEAVEAFHNNNEGPVLDFHVDRWTPSNPDASYPRLTRGSESANTMLGSEFWIRDAKYLRLKNVQVGYTFPSKWMEKVKIQNLRIYASMQNALTFSAMPGGWDPEYTGDGSGRAYPVARVFSLGLNVKF</sequence>
<keyword evidence="5 9" id="KW-0798">TonB box</keyword>
<proteinExistence type="inferred from homology"/>
<keyword evidence="2 8" id="KW-0813">Transport</keyword>
<dbReference type="Gene3D" id="2.170.130.10">
    <property type="entry name" value="TonB-dependent receptor, plug domain"/>
    <property type="match status" value="1"/>
</dbReference>
<evidence type="ECO:0000256" key="2">
    <source>
        <dbReference type="ARBA" id="ARBA00022448"/>
    </source>
</evidence>
<evidence type="ECO:0000256" key="8">
    <source>
        <dbReference type="PROSITE-ProRule" id="PRU01360"/>
    </source>
</evidence>
<evidence type="ECO:0000313" key="14">
    <source>
        <dbReference type="Proteomes" id="UP000823661"/>
    </source>
</evidence>
<feature type="chain" id="PRO_5039216043" evidence="10">
    <location>
        <begin position="37"/>
        <end position="1014"/>
    </location>
</feature>
<dbReference type="Pfam" id="PF13715">
    <property type="entry name" value="CarbopepD_reg_2"/>
    <property type="match status" value="1"/>
</dbReference>
<reference evidence="13" key="1">
    <citation type="submission" date="2020-10" db="EMBL/GenBank/DDBJ databases">
        <authorList>
            <person name="Gilroy R."/>
        </authorList>
    </citation>
    <scope>NUCLEOTIDE SEQUENCE</scope>
    <source>
        <strain evidence="13">B1-20833</strain>
    </source>
</reference>
<evidence type="ECO:0000256" key="1">
    <source>
        <dbReference type="ARBA" id="ARBA00004571"/>
    </source>
</evidence>
<reference evidence="13" key="2">
    <citation type="journal article" date="2021" name="PeerJ">
        <title>Extensive microbial diversity within the chicken gut microbiome revealed by metagenomics and culture.</title>
        <authorList>
            <person name="Gilroy R."/>
            <person name="Ravi A."/>
            <person name="Getino M."/>
            <person name="Pursley I."/>
            <person name="Horton D.L."/>
            <person name="Alikhan N.F."/>
            <person name="Baker D."/>
            <person name="Gharbi K."/>
            <person name="Hall N."/>
            <person name="Watson M."/>
            <person name="Adriaenssens E.M."/>
            <person name="Foster-Nyarko E."/>
            <person name="Jarju S."/>
            <person name="Secka A."/>
            <person name="Antonio M."/>
            <person name="Oren A."/>
            <person name="Chaudhuri R.R."/>
            <person name="La Ragione R."/>
            <person name="Hildebrand F."/>
            <person name="Pallen M.J."/>
        </authorList>
    </citation>
    <scope>NUCLEOTIDE SEQUENCE</scope>
    <source>
        <strain evidence="13">B1-20833</strain>
    </source>
</reference>
<evidence type="ECO:0000256" key="7">
    <source>
        <dbReference type="ARBA" id="ARBA00023237"/>
    </source>
</evidence>
<dbReference type="NCBIfam" id="TIGR04057">
    <property type="entry name" value="SusC_RagA_signa"/>
    <property type="match status" value="1"/>
</dbReference>
<dbReference type="EMBL" id="JADIMI010000067">
    <property type="protein sequence ID" value="MBO8452620.1"/>
    <property type="molecule type" value="Genomic_DNA"/>
</dbReference>
<dbReference type="InterPro" id="IPR036942">
    <property type="entry name" value="Beta-barrel_TonB_sf"/>
</dbReference>
<keyword evidence="3 8" id="KW-1134">Transmembrane beta strand</keyword>
<keyword evidence="4 8" id="KW-0812">Transmembrane</keyword>
<dbReference type="InterPro" id="IPR000531">
    <property type="entry name" value="Beta-barrel_TonB"/>
</dbReference>
<dbReference type="InterPro" id="IPR039426">
    <property type="entry name" value="TonB-dep_rcpt-like"/>
</dbReference>
<dbReference type="SUPFAM" id="SSF56935">
    <property type="entry name" value="Porins"/>
    <property type="match status" value="1"/>
</dbReference>
<keyword evidence="7 8" id="KW-0998">Cell outer membrane</keyword>
<evidence type="ECO:0000256" key="5">
    <source>
        <dbReference type="ARBA" id="ARBA00023077"/>
    </source>
</evidence>
<accession>A0A9D9EUU4</accession>
<feature type="domain" description="TonB-dependent receptor-like beta-barrel" evidence="11">
    <location>
        <begin position="415"/>
        <end position="976"/>
    </location>
</feature>
<evidence type="ECO:0000256" key="9">
    <source>
        <dbReference type="RuleBase" id="RU003357"/>
    </source>
</evidence>
<evidence type="ECO:0000259" key="11">
    <source>
        <dbReference type="Pfam" id="PF00593"/>
    </source>
</evidence>
<protein>
    <submittedName>
        <fullName evidence="13">TonB-dependent receptor</fullName>
    </submittedName>
</protein>
<feature type="signal peptide" evidence="10">
    <location>
        <begin position="1"/>
        <end position="36"/>
    </location>
</feature>
<dbReference type="Gene3D" id="2.40.170.20">
    <property type="entry name" value="TonB-dependent receptor, beta-barrel domain"/>
    <property type="match status" value="1"/>
</dbReference>
<evidence type="ECO:0000256" key="4">
    <source>
        <dbReference type="ARBA" id="ARBA00022692"/>
    </source>
</evidence>
<dbReference type="InterPro" id="IPR008969">
    <property type="entry name" value="CarboxyPept-like_regulatory"/>
</dbReference>
<dbReference type="SUPFAM" id="SSF49464">
    <property type="entry name" value="Carboxypeptidase regulatory domain-like"/>
    <property type="match status" value="1"/>
</dbReference>
<dbReference type="Proteomes" id="UP000823661">
    <property type="component" value="Unassembled WGS sequence"/>
</dbReference>
<dbReference type="Pfam" id="PF00593">
    <property type="entry name" value="TonB_dep_Rec_b-barrel"/>
    <property type="match status" value="1"/>
</dbReference>
<dbReference type="InterPro" id="IPR037066">
    <property type="entry name" value="Plug_dom_sf"/>
</dbReference>
<dbReference type="InterPro" id="IPR023997">
    <property type="entry name" value="TonB-dep_OMP_SusC/RagA_CS"/>
</dbReference>
<dbReference type="PROSITE" id="PS52016">
    <property type="entry name" value="TONB_DEPENDENT_REC_3"/>
    <property type="match status" value="1"/>
</dbReference>
<dbReference type="GO" id="GO:0009279">
    <property type="term" value="C:cell outer membrane"/>
    <property type="evidence" value="ECO:0007669"/>
    <property type="project" value="UniProtKB-SubCell"/>
</dbReference>